<dbReference type="SUPFAM" id="SSF143744">
    <property type="entry name" value="GlcG-like"/>
    <property type="match status" value="1"/>
</dbReference>
<evidence type="ECO:0000313" key="2">
    <source>
        <dbReference type="Proteomes" id="UP000239297"/>
    </source>
</evidence>
<dbReference type="Gene3D" id="3.30.450.150">
    <property type="entry name" value="Haem-degrading domain"/>
    <property type="match status" value="1"/>
</dbReference>
<dbReference type="PANTHER" id="PTHR34309:SF1">
    <property type="entry name" value="PROTEIN GLCG"/>
    <property type="match status" value="1"/>
</dbReference>
<dbReference type="InterPro" id="IPR005624">
    <property type="entry name" value="PduO/GlcC-like"/>
</dbReference>
<dbReference type="EMBL" id="PRKW01000007">
    <property type="protein sequence ID" value="PPB48038.1"/>
    <property type="molecule type" value="Genomic_DNA"/>
</dbReference>
<keyword evidence="1" id="KW-0808">Transferase</keyword>
<sequence length="145" mass="14728">MTPGSVLETITSAEARIVIDAAAAKATEIGQPMDIAVVDAGGNLKAHMRMDGANIGSISIATNKAYTAIAFQCETGDLQEVTRPHGPIHGLSDAHGGRLVVFPGGIPLVRDGNIMGAIGVSTGTIEEDQEVASAGAAAYLEFAIA</sequence>
<name>A0A2S5IU03_9MICC</name>
<dbReference type="InterPro" id="IPR052517">
    <property type="entry name" value="GlcG_carb_metab_protein"/>
</dbReference>
<dbReference type="PANTHER" id="PTHR34309">
    <property type="entry name" value="SLR1406 PROTEIN"/>
    <property type="match status" value="1"/>
</dbReference>
<reference evidence="1 2" key="1">
    <citation type="journal article" date="2014" name="Int. J. Syst. Evol. Microbiol.">
        <title>Arthrobacter pityocampae sp. nov., isolated from Thaumetopoea pityocampa (Lep., Thaumetopoeidae).</title>
        <authorList>
            <person name="Ince I.A."/>
            <person name="Demirbag Z."/>
            <person name="Kati H."/>
        </authorList>
    </citation>
    <scope>NUCLEOTIDE SEQUENCE [LARGE SCALE GENOMIC DNA]</scope>
    <source>
        <strain evidence="1 2">Tp2</strain>
    </source>
</reference>
<organism evidence="1 2">
    <name type="scientific">Arthrobacter pityocampae</name>
    <dbReference type="NCBI Taxonomy" id="547334"/>
    <lineage>
        <taxon>Bacteria</taxon>
        <taxon>Bacillati</taxon>
        <taxon>Actinomycetota</taxon>
        <taxon>Actinomycetes</taxon>
        <taxon>Micrococcales</taxon>
        <taxon>Micrococcaceae</taxon>
        <taxon>Arthrobacter</taxon>
    </lineage>
</organism>
<dbReference type="InterPro" id="IPR038084">
    <property type="entry name" value="PduO/GlcC-like_sf"/>
</dbReference>
<accession>A0A2S5IU03</accession>
<dbReference type="Pfam" id="PF03928">
    <property type="entry name" value="HbpS-like"/>
    <property type="match status" value="1"/>
</dbReference>
<dbReference type="AlphaFoldDB" id="A0A2S5IU03"/>
<proteinExistence type="predicted"/>
<evidence type="ECO:0000313" key="1">
    <source>
        <dbReference type="EMBL" id="PPB48038.1"/>
    </source>
</evidence>
<dbReference type="GO" id="GO:0016740">
    <property type="term" value="F:transferase activity"/>
    <property type="evidence" value="ECO:0007669"/>
    <property type="project" value="UniProtKB-KW"/>
</dbReference>
<dbReference type="RefSeq" id="WP_104122732.1">
    <property type="nucleotide sequence ID" value="NZ_PRKW01000007.1"/>
</dbReference>
<protein>
    <submittedName>
        <fullName evidence="1">Cobalamin adenosyltransferase</fullName>
    </submittedName>
</protein>
<comment type="caution">
    <text evidence="1">The sequence shown here is derived from an EMBL/GenBank/DDBJ whole genome shotgun (WGS) entry which is preliminary data.</text>
</comment>
<dbReference type="Proteomes" id="UP000239297">
    <property type="component" value="Unassembled WGS sequence"/>
</dbReference>
<gene>
    <name evidence="1" type="ORF">C4K88_16435</name>
</gene>
<dbReference type="OrthoDB" id="9778896at2"/>
<keyword evidence="2" id="KW-1185">Reference proteome</keyword>